<protein>
    <submittedName>
        <fullName evidence="1">Uncharacterized protein</fullName>
    </submittedName>
</protein>
<dbReference type="AlphaFoldDB" id="A0A8J2NVX2"/>
<keyword evidence="2" id="KW-1185">Reference proteome</keyword>
<name>A0A8J2NVX2_9HEXA</name>
<organism evidence="1 2">
    <name type="scientific">Allacma fusca</name>
    <dbReference type="NCBI Taxonomy" id="39272"/>
    <lineage>
        <taxon>Eukaryota</taxon>
        <taxon>Metazoa</taxon>
        <taxon>Ecdysozoa</taxon>
        <taxon>Arthropoda</taxon>
        <taxon>Hexapoda</taxon>
        <taxon>Collembola</taxon>
        <taxon>Symphypleona</taxon>
        <taxon>Sminthuridae</taxon>
        <taxon>Allacma</taxon>
    </lineage>
</organism>
<proteinExistence type="predicted"/>
<dbReference type="EMBL" id="CAJVCH010039667">
    <property type="protein sequence ID" value="CAG7716599.1"/>
    <property type="molecule type" value="Genomic_DNA"/>
</dbReference>
<dbReference type="Proteomes" id="UP000708208">
    <property type="component" value="Unassembled WGS sequence"/>
</dbReference>
<reference evidence="1" key="1">
    <citation type="submission" date="2021-06" db="EMBL/GenBank/DDBJ databases">
        <authorList>
            <person name="Hodson N. C."/>
            <person name="Mongue J. A."/>
            <person name="Jaron S. K."/>
        </authorList>
    </citation>
    <scope>NUCLEOTIDE SEQUENCE</scope>
</reference>
<comment type="caution">
    <text evidence="1">The sequence shown here is derived from an EMBL/GenBank/DDBJ whole genome shotgun (WGS) entry which is preliminary data.</text>
</comment>
<feature type="non-terminal residue" evidence="1">
    <location>
        <position position="1"/>
    </location>
</feature>
<sequence>VSSFAFISITRKLSCSCENTEVLHNPVENIPGSLRSKSY</sequence>
<evidence type="ECO:0000313" key="2">
    <source>
        <dbReference type="Proteomes" id="UP000708208"/>
    </source>
</evidence>
<accession>A0A8J2NVX2</accession>
<gene>
    <name evidence="1" type="ORF">AFUS01_LOCUS6098</name>
</gene>
<evidence type="ECO:0000313" key="1">
    <source>
        <dbReference type="EMBL" id="CAG7716599.1"/>
    </source>
</evidence>